<name>A0ABT6HRY1_9ACTN</name>
<keyword evidence="2" id="KW-0472">Membrane</keyword>
<organism evidence="3 4">
    <name type="scientific">Streptomyces chengmaiensis</name>
    <dbReference type="NCBI Taxonomy" id="3040919"/>
    <lineage>
        <taxon>Bacteria</taxon>
        <taxon>Bacillati</taxon>
        <taxon>Actinomycetota</taxon>
        <taxon>Actinomycetes</taxon>
        <taxon>Kitasatosporales</taxon>
        <taxon>Streptomycetaceae</taxon>
        <taxon>Streptomyces</taxon>
    </lineage>
</organism>
<accession>A0ABT6HRY1</accession>
<gene>
    <name evidence="3" type="ORF">QCN29_22345</name>
</gene>
<dbReference type="Proteomes" id="UP001223144">
    <property type="component" value="Unassembled WGS sequence"/>
</dbReference>
<evidence type="ECO:0000256" key="1">
    <source>
        <dbReference type="SAM" id="MobiDB-lite"/>
    </source>
</evidence>
<evidence type="ECO:0000313" key="3">
    <source>
        <dbReference type="EMBL" id="MDH2391469.1"/>
    </source>
</evidence>
<evidence type="ECO:0000256" key="2">
    <source>
        <dbReference type="SAM" id="Phobius"/>
    </source>
</evidence>
<feature type="compositionally biased region" description="Polar residues" evidence="1">
    <location>
        <begin position="147"/>
        <end position="162"/>
    </location>
</feature>
<feature type="transmembrane region" description="Helical" evidence="2">
    <location>
        <begin position="15"/>
        <end position="36"/>
    </location>
</feature>
<feature type="transmembrane region" description="Helical" evidence="2">
    <location>
        <begin position="99"/>
        <end position="119"/>
    </location>
</feature>
<proteinExistence type="predicted"/>
<evidence type="ECO:0008006" key="5">
    <source>
        <dbReference type="Google" id="ProtNLM"/>
    </source>
</evidence>
<feature type="region of interest" description="Disordered" evidence="1">
    <location>
        <begin position="127"/>
        <end position="162"/>
    </location>
</feature>
<keyword evidence="2" id="KW-1133">Transmembrane helix</keyword>
<protein>
    <recommendedName>
        <fullName evidence="5">Integral membrane protein</fullName>
    </recommendedName>
</protein>
<sequence>MQTVSDKPSAVGTDLLPVLAGAAAAVSGVGITLALMEAHSPLRAPFVLFSLFAGPACGLAAALPRRLDAATRAATASAGALLIDLAAGHAVVVEELLTAGQAVVAVAALTALTPLAAAARRRVRDAESNGRPISSRLIASDREPSEFDQSVPDSIPNSVSEK</sequence>
<reference evidence="3 4" key="1">
    <citation type="submission" date="2023-04" db="EMBL/GenBank/DDBJ databases">
        <title>Streptomyces chengmaiensis sp. nov. isolated from the stem of mangrove plant in Hainan.</title>
        <authorList>
            <person name="Huang X."/>
            <person name="Zhou S."/>
            <person name="Chu X."/>
            <person name="Xie Y."/>
            <person name="Lin Y."/>
        </authorList>
    </citation>
    <scope>NUCLEOTIDE SEQUENCE [LARGE SCALE GENOMIC DNA]</scope>
    <source>
        <strain evidence="3 4">HNM0663</strain>
    </source>
</reference>
<dbReference type="RefSeq" id="WP_279930305.1">
    <property type="nucleotide sequence ID" value="NZ_JARWBG010000027.1"/>
</dbReference>
<feature type="transmembrane region" description="Helical" evidence="2">
    <location>
        <begin position="42"/>
        <end position="63"/>
    </location>
</feature>
<keyword evidence="4" id="KW-1185">Reference proteome</keyword>
<comment type="caution">
    <text evidence="3">The sequence shown here is derived from an EMBL/GenBank/DDBJ whole genome shotgun (WGS) entry which is preliminary data.</text>
</comment>
<dbReference type="EMBL" id="JARWBG010000027">
    <property type="protein sequence ID" value="MDH2391469.1"/>
    <property type="molecule type" value="Genomic_DNA"/>
</dbReference>
<keyword evidence="2" id="KW-0812">Transmembrane</keyword>
<evidence type="ECO:0000313" key="4">
    <source>
        <dbReference type="Proteomes" id="UP001223144"/>
    </source>
</evidence>